<protein>
    <submittedName>
        <fullName evidence="7">2-aminoethylphosphonate ABC transporter permease subunit</fullName>
    </submittedName>
</protein>
<evidence type="ECO:0000256" key="4">
    <source>
        <dbReference type="ARBA" id="ARBA00023136"/>
    </source>
</evidence>
<feature type="transmembrane region" description="Helical" evidence="5">
    <location>
        <begin position="119"/>
        <end position="141"/>
    </location>
</feature>
<comment type="subcellular location">
    <subcellularLocation>
        <location evidence="1 5">Cell membrane</location>
        <topology evidence="1 5">Multi-pass membrane protein</topology>
    </subcellularLocation>
</comment>
<comment type="caution">
    <text evidence="7">The sequence shown here is derived from an EMBL/GenBank/DDBJ whole genome shotgun (WGS) entry which is preliminary data.</text>
</comment>
<dbReference type="PANTHER" id="PTHR43496">
    <property type="entry name" value="PROTEIN LPLB"/>
    <property type="match status" value="1"/>
</dbReference>
<evidence type="ECO:0000256" key="2">
    <source>
        <dbReference type="ARBA" id="ARBA00022692"/>
    </source>
</evidence>
<reference evidence="7" key="2">
    <citation type="journal article" date="2021" name="Syst. Appl. Microbiol.">
        <title>Roseomonas hellenica sp. nov., isolated from roots of wild-growing Alkanna tinctoria.</title>
        <authorList>
            <person name="Rat A."/>
            <person name="Naranjo H.D."/>
            <person name="Lebbe L."/>
            <person name="Cnockaert M."/>
            <person name="Krigas N."/>
            <person name="Grigoriadou K."/>
            <person name="Maloupa E."/>
            <person name="Willems A."/>
        </authorList>
    </citation>
    <scope>NUCLEOTIDE SEQUENCE</scope>
    <source>
        <strain evidence="7">LMG 28251</strain>
    </source>
</reference>
<dbReference type="SUPFAM" id="SSF161098">
    <property type="entry name" value="MetI-like"/>
    <property type="match status" value="2"/>
</dbReference>
<feature type="transmembrane region" description="Helical" evidence="5">
    <location>
        <begin position="62"/>
        <end position="82"/>
    </location>
</feature>
<evidence type="ECO:0000256" key="1">
    <source>
        <dbReference type="ARBA" id="ARBA00004651"/>
    </source>
</evidence>
<feature type="transmembrane region" description="Helical" evidence="5">
    <location>
        <begin position="161"/>
        <end position="181"/>
    </location>
</feature>
<dbReference type="Pfam" id="PF00528">
    <property type="entry name" value="BPD_transp_1"/>
    <property type="match status" value="1"/>
</dbReference>
<evidence type="ECO:0000313" key="7">
    <source>
        <dbReference type="EMBL" id="MBR0653498.1"/>
    </source>
</evidence>
<feature type="transmembrane region" description="Helical" evidence="5">
    <location>
        <begin position="396"/>
        <end position="417"/>
    </location>
</feature>
<feature type="transmembrane region" description="Helical" evidence="5">
    <location>
        <begin position="257"/>
        <end position="277"/>
    </location>
</feature>
<dbReference type="GO" id="GO:0005886">
    <property type="term" value="C:plasma membrane"/>
    <property type="evidence" value="ECO:0007669"/>
    <property type="project" value="UniProtKB-SubCell"/>
</dbReference>
<keyword evidence="8" id="KW-1185">Reference proteome</keyword>
<keyword evidence="3 5" id="KW-1133">Transmembrane helix</keyword>
<proteinExistence type="inferred from homology"/>
<evidence type="ECO:0000256" key="5">
    <source>
        <dbReference type="RuleBase" id="RU363032"/>
    </source>
</evidence>
<dbReference type="RefSeq" id="WP_211872203.1">
    <property type="nucleotide sequence ID" value="NZ_JAAEDH010000001.1"/>
</dbReference>
<dbReference type="NCBIfam" id="TIGR03262">
    <property type="entry name" value="PhnU2"/>
    <property type="match status" value="1"/>
</dbReference>
<dbReference type="Proteomes" id="UP001196068">
    <property type="component" value="Unassembled WGS sequence"/>
</dbReference>
<feature type="domain" description="ABC transmembrane type-1" evidence="6">
    <location>
        <begin position="359"/>
        <end position="554"/>
    </location>
</feature>
<gene>
    <name evidence="7" type="ORF">GXW79_00245</name>
</gene>
<feature type="transmembrane region" description="Helical" evidence="5">
    <location>
        <begin position="365"/>
        <end position="384"/>
    </location>
</feature>
<keyword evidence="4 5" id="KW-0472">Membrane</keyword>
<dbReference type="InterPro" id="IPR035906">
    <property type="entry name" value="MetI-like_sf"/>
</dbReference>
<feature type="transmembrane region" description="Helical" evidence="5">
    <location>
        <begin position="429"/>
        <end position="448"/>
    </location>
</feature>
<feature type="transmembrane region" description="Helical" evidence="5">
    <location>
        <begin position="307"/>
        <end position="331"/>
    </location>
</feature>
<feature type="transmembrane region" description="Helical" evidence="5">
    <location>
        <begin position="534"/>
        <end position="561"/>
    </location>
</feature>
<feature type="transmembrane region" description="Helical" evidence="5">
    <location>
        <begin position="213"/>
        <end position="237"/>
    </location>
</feature>
<feature type="transmembrane region" description="Helical" evidence="5">
    <location>
        <begin position="30"/>
        <end position="50"/>
    </location>
</feature>
<feature type="transmembrane region" description="Helical" evidence="5">
    <location>
        <begin position="88"/>
        <end position="107"/>
    </location>
</feature>
<accession>A0AAF1JV64</accession>
<evidence type="ECO:0000259" key="6">
    <source>
        <dbReference type="PROSITE" id="PS50928"/>
    </source>
</evidence>
<dbReference type="PROSITE" id="PS50928">
    <property type="entry name" value="ABC_TM1"/>
    <property type="match status" value="2"/>
</dbReference>
<evidence type="ECO:0000313" key="8">
    <source>
        <dbReference type="Proteomes" id="UP001196068"/>
    </source>
</evidence>
<dbReference type="CDD" id="cd06261">
    <property type="entry name" value="TM_PBP2"/>
    <property type="match status" value="2"/>
</dbReference>
<name>A0AAF1JV64_9PROT</name>
<dbReference type="EMBL" id="JAAEDH010000001">
    <property type="protein sequence ID" value="MBR0653498.1"/>
    <property type="molecule type" value="Genomic_DNA"/>
</dbReference>
<sequence>MSSGTLPASLIPAPPVVRPRLSRAAQIMRLGQWVALMTLAMALLLPMGVLLSRAFSNQAGQFVWLANFATYVTTPALFTAAWNSLWTSALTTALVIPLAFFYAFALTRSRIPAKGFFRAAMLIPVLAPSLLPALALITLFGNQGMLRGALFGQPLYGPVGVIMAQVFSCFPHAALILAVALGTSDGRLYEAAAALKAKPLRVFMTVTLPQARYGLVSAAIVVFTLVMTDFGIPKVIGGQFPVLATDVYKQVVGQLDFNMGAVVGIVLLLPAVAAFLIDRWAQRQREATMSGRAVSYQPKPNAARDGLCLLHCLVVAGVLLGLTGVAIWGSLITFWPYNLTLTTANYAFENFDPAGWGAVWNSVKLATLVAVIGAPAIFTIAWLLERGPQGGPIPGMLRLTAQLPLAIPGLVLGLAYILFFNHPANPLGYFYGGLVILVANCLVHFYTVGHLTAMTAIRQLDPEFESVGASLRVPVFVTFGRVTVPICLPAILDIAVYLFVNAMTTVSAVIFLYGPDTKLAAIAVVHMDEAGQGSAAAAMACTILAITAAVKLFHVAMGGVVNRATQAWRQR</sequence>
<keyword evidence="2 5" id="KW-0812">Transmembrane</keyword>
<feature type="transmembrane region" description="Helical" evidence="5">
    <location>
        <begin position="494"/>
        <end position="514"/>
    </location>
</feature>
<feature type="domain" description="ABC transmembrane type-1" evidence="6">
    <location>
        <begin position="81"/>
        <end position="278"/>
    </location>
</feature>
<keyword evidence="5" id="KW-0813">Transport</keyword>
<dbReference type="AlphaFoldDB" id="A0AAF1JV64"/>
<dbReference type="Gene3D" id="1.10.3720.10">
    <property type="entry name" value="MetI-like"/>
    <property type="match status" value="2"/>
</dbReference>
<dbReference type="PANTHER" id="PTHR43496:SF1">
    <property type="entry name" value="POLYGALACTURONAN_RHAMNOGALACTURONAN TRANSPORT SYSTEM PERMEASE PROTEIN YTEP"/>
    <property type="match status" value="1"/>
</dbReference>
<comment type="similarity">
    <text evidence="5">Belongs to the binding-protein-dependent transport system permease family.</text>
</comment>
<dbReference type="InterPro" id="IPR000515">
    <property type="entry name" value="MetI-like"/>
</dbReference>
<dbReference type="GO" id="GO:0055085">
    <property type="term" value="P:transmembrane transport"/>
    <property type="evidence" value="ECO:0007669"/>
    <property type="project" value="InterPro"/>
</dbReference>
<evidence type="ECO:0000256" key="3">
    <source>
        <dbReference type="ARBA" id="ARBA00022989"/>
    </source>
</evidence>
<organism evidence="7 8">
    <name type="scientific">Plastoroseomonas arctica</name>
    <dbReference type="NCBI Taxonomy" id="1509237"/>
    <lineage>
        <taxon>Bacteria</taxon>
        <taxon>Pseudomonadati</taxon>
        <taxon>Pseudomonadota</taxon>
        <taxon>Alphaproteobacteria</taxon>
        <taxon>Acetobacterales</taxon>
        <taxon>Acetobacteraceae</taxon>
        <taxon>Plastoroseomonas</taxon>
    </lineage>
</organism>
<reference evidence="7" key="1">
    <citation type="submission" date="2020-01" db="EMBL/GenBank/DDBJ databases">
        <authorList>
            <person name="Rat A."/>
        </authorList>
    </citation>
    <scope>NUCLEOTIDE SEQUENCE</scope>
    <source>
        <strain evidence="7">LMG 28251</strain>
    </source>
</reference>
<dbReference type="InterPro" id="IPR017664">
    <property type="entry name" value="AminoethylPonate_ABC_perm-1"/>
</dbReference>